<keyword evidence="1" id="KW-0732">Signal</keyword>
<comment type="caution">
    <text evidence="3">The sequence shown here is derived from an EMBL/GenBank/DDBJ whole genome shotgun (WGS) entry which is preliminary data.</text>
</comment>
<dbReference type="AlphaFoldDB" id="A0A9D1GFK8"/>
<evidence type="ECO:0000259" key="2">
    <source>
        <dbReference type="Pfam" id="PF13568"/>
    </source>
</evidence>
<sequence>MKKQFLYIFLAVFSIGIPAQAITNQDVEEAATLAEKYQQHKKAKVYEFSVKAGFNIGGTSPMGLPAEIRQINSFSPTLSLSIGGDVIRWFSPKWGVNLGLRFETKGMETDASVKNYVIKLLNDGSYIEGIYTGDVVTKVNNQYLTLPIQAAYKAGSRWNLKAGVYVSFLLRGNFDGEAKNGYMRTHPTEPKLETDAPYDFSADTKQFDWGLDLGAEFVAYKHLSIYADLTWGLTPIFPNDFTAVGFKMYNVYLNIGFAYVF</sequence>
<dbReference type="InterPro" id="IPR025665">
    <property type="entry name" value="Beta-barrel_OMP_2"/>
</dbReference>
<proteinExistence type="predicted"/>
<accession>A0A9D1GFK8</accession>
<evidence type="ECO:0000256" key="1">
    <source>
        <dbReference type="SAM" id="SignalP"/>
    </source>
</evidence>
<gene>
    <name evidence="3" type="ORF">IAD06_09335</name>
</gene>
<protein>
    <submittedName>
        <fullName evidence="3">PorT family protein</fullName>
    </submittedName>
</protein>
<dbReference type="Pfam" id="PF13568">
    <property type="entry name" value="OMP_b-brl_2"/>
    <property type="match status" value="1"/>
</dbReference>
<name>A0A9D1GFK8_9BACT</name>
<feature type="domain" description="Outer membrane protein beta-barrel" evidence="2">
    <location>
        <begin position="44"/>
        <end position="237"/>
    </location>
</feature>
<feature type="chain" id="PRO_5038513780" evidence="1">
    <location>
        <begin position="22"/>
        <end position="261"/>
    </location>
</feature>
<evidence type="ECO:0000313" key="4">
    <source>
        <dbReference type="Proteomes" id="UP000886722"/>
    </source>
</evidence>
<dbReference type="EMBL" id="DVKT01000069">
    <property type="protein sequence ID" value="HIT40220.1"/>
    <property type="molecule type" value="Genomic_DNA"/>
</dbReference>
<reference evidence="3" key="1">
    <citation type="submission" date="2020-10" db="EMBL/GenBank/DDBJ databases">
        <authorList>
            <person name="Gilroy R."/>
        </authorList>
    </citation>
    <scope>NUCLEOTIDE SEQUENCE</scope>
    <source>
        <strain evidence="3">21143</strain>
    </source>
</reference>
<organism evidence="3 4">
    <name type="scientific">Candidatus Caccoplasma intestinavium</name>
    <dbReference type="NCBI Taxonomy" id="2840716"/>
    <lineage>
        <taxon>Bacteria</taxon>
        <taxon>Pseudomonadati</taxon>
        <taxon>Bacteroidota</taxon>
        <taxon>Bacteroidia</taxon>
        <taxon>Bacteroidales</taxon>
        <taxon>Bacteroidaceae</taxon>
        <taxon>Bacteroidaceae incertae sedis</taxon>
        <taxon>Candidatus Caccoplasma</taxon>
    </lineage>
</organism>
<dbReference type="Proteomes" id="UP000886722">
    <property type="component" value="Unassembled WGS sequence"/>
</dbReference>
<feature type="signal peptide" evidence="1">
    <location>
        <begin position="1"/>
        <end position="21"/>
    </location>
</feature>
<reference evidence="3" key="2">
    <citation type="journal article" date="2021" name="PeerJ">
        <title>Extensive microbial diversity within the chicken gut microbiome revealed by metagenomics and culture.</title>
        <authorList>
            <person name="Gilroy R."/>
            <person name="Ravi A."/>
            <person name="Getino M."/>
            <person name="Pursley I."/>
            <person name="Horton D.L."/>
            <person name="Alikhan N.F."/>
            <person name="Baker D."/>
            <person name="Gharbi K."/>
            <person name="Hall N."/>
            <person name="Watson M."/>
            <person name="Adriaenssens E.M."/>
            <person name="Foster-Nyarko E."/>
            <person name="Jarju S."/>
            <person name="Secka A."/>
            <person name="Antonio M."/>
            <person name="Oren A."/>
            <person name="Chaudhuri R.R."/>
            <person name="La Ragione R."/>
            <person name="Hildebrand F."/>
            <person name="Pallen M.J."/>
        </authorList>
    </citation>
    <scope>NUCLEOTIDE SEQUENCE</scope>
    <source>
        <strain evidence="3">21143</strain>
    </source>
</reference>
<evidence type="ECO:0000313" key="3">
    <source>
        <dbReference type="EMBL" id="HIT40220.1"/>
    </source>
</evidence>